<dbReference type="OrthoDB" id="1895809at2"/>
<dbReference type="SUPFAM" id="SSF55729">
    <property type="entry name" value="Acyl-CoA N-acyltransferases (Nat)"/>
    <property type="match status" value="1"/>
</dbReference>
<dbReference type="PROSITE" id="PS51186">
    <property type="entry name" value="GNAT"/>
    <property type="match status" value="1"/>
</dbReference>
<dbReference type="InterPro" id="IPR016181">
    <property type="entry name" value="Acyl_CoA_acyltransferase"/>
</dbReference>
<dbReference type="Pfam" id="PF00583">
    <property type="entry name" value="Acetyltransf_1"/>
    <property type="match status" value="1"/>
</dbReference>
<accession>A0A0K9F9X9</accession>
<comment type="caution">
    <text evidence="2">The sequence shown here is derived from an EMBL/GenBank/DDBJ whole genome shotgun (WGS) entry which is preliminary data.</text>
</comment>
<dbReference type="Proteomes" id="UP000037326">
    <property type="component" value="Unassembled WGS sequence"/>
</dbReference>
<reference evidence="3" key="1">
    <citation type="submission" date="2015-07" db="EMBL/GenBank/DDBJ databases">
        <authorList>
            <consortium name="Consortium for Microbial Forensics and Genomics (microFORGE)"/>
            <person name="Knight B.M."/>
            <person name="Roberts D.P."/>
            <person name="Lin D."/>
            <person name="Hari K."/>
            <person name="Fletcher J."/>
            <person name="Melcher U."/>
            <person name="Blagden T."/>
            <person name="Winegar R.A."/>
        </authorList>
    </citation>
    <scope>NUCLEOTIDE SEQUENCE [LARGE SCALE GENOMIC DNA]</scope>
    <source>
        <strain evidence="3">DSM 23493</strain>
    </source>
</reference>
<name>A0A0K9F9X9_9BACI</name>
<dbReference type="GO" id="GO:0016747">
    <property type="term" value="F:acyltransferase activity, transferring groups other than amino-acyl groups"/>
    <property type="evidence" value="ECO:0007669"/>
    <property type="project" value="InterPro"/>
</dbReference>
<dbReference type="Gene3D" id="3.40.630.30">
    <property type="match status" value="1"/>
</dbReference>
<dbReference type="PATRIC" id="fig|582475.4.peg.8"/>
<feature type="domain" description="N-acetyltransferase" evidence="1">
    <location>
        <begin position="4"/>
        <end position="179"/>
    </location>
</feature>
<proteinExistence type="predicted"/>
<gene>
    <name evidence="2" type="ORF">ACZ11_03125</name>
</gene>
<dbReference type="RefSeq" id="WP_049663707.1">
    <property type="nucleotide sequence ID" value="NZ_LFXJ01000005.1"/>
</dbReference>
<dbReference type="CDD" id="cd04301">
    <property type="entry name" value="NAT_SF"/>
    <property type="match status" value="1"/>
</dbReference>
<dbReference type="InterPro" id="IPR000182">
    <property type="entry name" value="GNAT_dom"/>
</dbReference>
<evidence type="ECO:0000313" key="3">
    <source>
        <dbReference type="Proteomes" id="UP000037326"/>
    </source>
</evidence>
<dbReference type="EMBL" id="LFXJ01000005">
    <property type="protein sequence ID" value="KMY31270.1"/>
    <property type="molecule type" value="Genomic_DNA"/>
</dbReference>
<protein>
    <submittedName>
        <fullName evidence="2">GNAT family acetyltransferase</fullName>
    </submittedName>
</protein>
<evidence type="ECO:0000259" key="1">
    <source>
        <dbReference type="PROSITE" id="PS51186"/>
    </source>
</evidence>
<sequence>MEKINIRRPHPTDTEKLHEFFLLVITDTFAKEGLAGLHDDQKDEWEIKKLYLQWDLESQGEQRFFWIVVNEETEEIIGTIEYGAANELIQKTVKEDLTDFPEIGTVFVHPNYQKRGIGSILLQKMVTTLESKNVRGFCLDSGYKQAQIFWQKKFGRPNFLLEHYWSENSHHMIWKRNITL</sequence>
<dbReference type="GeneID" id="96597311"/>
<evidence type="ECO:0000313" key="2">
    <source>
        <dbReference type="EMBL" id="KMY31270.1"/>
    </source>
</evidence>
<keyword evidence="2" id="KW-0808">Transferase</keyword>
<organism evidence="2 3">
    <name type="scientific">Lysinibacillus xylanilyticus</name>
    <dbReference type="NCBI Taxonomy" id="582475"/>
    <lineage>
        <taxon>Bacteria</taxon>
        <taxon>Bacillati</taxon>
        <taxon>Bacillota</taxon>
        <taxon>Bacilli</taxon>
        <taxon>Bacillales</taxon>
        <taxon>Bacillaceae</taxon>
        <taxon>Lysinibacillus</taxon>
    </lineage>
</organism>
<dbReference type="AlphaFoldDB" id="A0A0K9F9X9"/>